<protein>
    <submittedName>
        <fullName evidence="4">PaaX family transcriptional regulator C-terminal domain-containing protein</fullName>
    </submittedName>
</protein>
<accession>A0ABW4FYW9</accession>
<feature type="domain" description="Transcriptional repressor PaaX-like N-terminal" evidence="1">
    <location>
        <begin position="11"/>
        <end position="80"/>
    </location>
</feature>
<reference evidence="5" key="1">
    <citation type="journal article" date="2019" name="Int. J. Syst. Evol. Microbiol.">
        <title>The Global Catalogue of Microorganisms (GCM) 10K type strain sequencing project: providing services to taxonomists for standard genome sequencing and annotation.</title>
        <authorList>
            <consortium name="The Broad Institute Genomics Platform"/>
            <consortium name="The Broad Institute Genome Sequencing Center for Infectious Disease"/>
            <person name="Wu L."/>
            <person name="Ma J."/>
        </authorList>
    </citation>
    <scope>NUCLEOTIDE SEQUENCE [LARGE SCALE GENOMIC DNA]</scope>
    <source>
        <strain evidence="5">CGMCC 1.15399</strain>
    </source>
</reference>
<evidence type="ECO:0000259" key="1">
    <source>
        <dbReference type="Pfam" id="PF07848"/>
    </source>
</evidence>
<keyword evidence="5" id="KW-1185">Reference proteome</keyword>
<organism evidence="4 5">
    <name type="scientific">Nonomuraea guangzhouensis</name>
    <dbReference type="NCBI Taxonomy" id="1291555"/>
    <lineage>
        <taxon>Bacteria</taxon>
        <taxon>Bacillati</taxon>
        <taxon>Actinomycetota</taxon>
        <taxon>Actinomycetes</taxon>
        <taxon>Streptosporangiales</taxon>
        <taxon>Streptosporangiaceae</taxon>
        <taxon>Nonomuraea</taxon>
    </lineage>
</organism>
<dbReference type="Pfam" id="PF20803">
    <property type="entry name" value="PaaX_M"/>
    <property type="match status" value="1"/>
</dbReference>
<evidence type="ECO:0000313" key="4">
    <source>
        <dbReference type="EMBL" id="MFD1535643.1"/>
    </source>
</evidence>
<gene>
    <name evidence="4" type="ORF">ACFSJ0_01280</name>
</gene>
<dbReference type="EMBL" id="JBHUCM010000002">
    <property type="protein sequence ID" value="MFD1535643.1"/>
    <property type="molecule type" value="Genomic_DNA"/>
</dbReference>
<feature type="domain" description="Transcriptional repressor PaaX-like C-terminal" evidence="2">
    <location>
        <begin position="185"/>
        <end position="266"/>
    </location>
</feature>
<dbReference type="InterPro" id="IPR011965">
    <property type="entry name" value="PaaX_trns_reg"/>
</dbReference>
<dbReference type="InterPro" id="IPR048846">
    <property type="entry name" value="PaaX-like_central"/>
</dbReference>
<evidence type="ECO:0000259" key="3">
    <source>
        <dbReference type="Pfam" id="PF20803"/>
    </source>
</evidence>
<dbReference type="PIRSF" id="PIRSF020623">
    <property type="entry name" value="PaaX"/>
    <property type="match status" value="1"/>
</dbReference>
<evidence type="ECO:0000259" key="2">
    <source>
        <dbReference type="Pfam" id="PF08223"/>
    </source>
</evidence>
<evidence type="ECO:0000313" key="5">
    <source>
        <dbReference type="Proteomes" id="UP001597097"/>
    </source>
</evidence>
<dbReference type="Proteomes" id="UP001597097">
    <property type="component" value="Unassembled WGS sequence"/>
</dbReference>
<dbReference type="Pfam" id="PF07848">
    <property type="entry name" value="PaaX"/>
    <property type="match status" value="1"/>
</dbReference>
<dbReference type="PANTHER" id="PTHR30319:SF1">
    <property type="entry name" value="TRANSCRIPTIONAL REPRESSOR PAAX"/>
    <property type="match status" value="1"/>
</dbReference>
<dbReference type="InterPro" id="IPR012906">
    <property type="entry name" value="PaaX-like_N"/>
</dbReference>
<sequence>MARPPRRHQSSARSMLLTVLGEYVLPSGEPAWTSTLLHVLGGLGVEEKSARQALARMAADGWIVSARSGRRVRWSLTRRGRELLTEGAERIYAFGRDREPWDGRWVVLIATVPESRRELRHRLRTGLTWAGFGSPVPGVWVSPHATREAEAKQVVEGLGLDVAVFSFNGPYAGIGSERTLVEQAWHLGELAAHYQEFIQEFAGMRPEPGDPVLLAQVRLVHEWRRFPMLDPRLPLELLPPNWIGVRAANVFNDLHGTWLAGGRRQWDELRDM</sequence>
<proteinExistence type="predicted"/>
<dbReference type="RefSeq" id="WP_219539428.1">
    <property type="nucleotide sequence ID" value="NZ_JAHKRM010000062.1"/>
</dbReference>
<dbReference type="Pfam" id="PF08223">
    <property type="entry name" value="PaaX_C"/>
    <property type="match status" value="1"/>
</dbReference>
<comment type="caution">
    <text evidence="4">The sequence shown here is derived from an EMBL/GenBank/DDBJ whole genome shotgun (WGS) entry which is preliminary data.</text>
</comment>
<feature type="domain" description="Transcriptional repressor PaaX-like central Cas2-like" evidence="3">
    <location>
        <begin position="99"/>
        <end position="181"/>
    </location>
</feature>
<dbReference type="InterPro" id="IPR013225">
    <property type="entry name" value="PaaX_C"/>
</dbReference>
<name>A0ABW4FYW9_9ACTN</name>
<dbReference type="PANTHER" id="PTHR30319">
    <property type="entry name" value="PHENYLACETIC ACID REGULATOR-RELATED TRANSCRIPTIONAL REPRESSOR"/>
    <property type="match status" value="1"/>
</dbReference>